<dbReference type="GO" id="GO:0016491">
    <property type="term" value="F:oxidoreductase activity"/>
    <property type="evidence" value="ECO:0007669"/>
    <property type="project" value="UniProtKB-KW"/>
</dbReference>
<dbReference type="EMBL" id="VSSQ01000234">
    <property type="protein sequence ID" value="MPL87190.1"/>
    <property type="molecule type" value="Genomic_DNA"/>
</dbReference>
<keyword evidence="2" id="KW-0560">Oxidoreductase</keyword>
<keyword evidence="4" id="KW-0436">Ligase</keyword>
<dbReference type="EC" id="6.3.2.34" evidence="4"/>
<dbReference type="InterPro" id="IPR000415">
    <property type="entry name" value="Nitroreductase-like"/>
</dbReference>
<feature type="domain" description="Nitroreductase" evidence="3">
    <location>
        <begin position="16"/>
        <end position="72"/>
    </location>
</feature>
<evidence type="ECO:0000256" key="1">
    <source>
        <dbReference type="ARBA" id="ARBA00007118"/>
    </source>
</evidence>
<dbReference type="AlphaFoldDB" id="A0A644V780"/>
<proteinExistence type="inferred from homology"/>
<sequence>MNTRNPGIANFGVTIIQSRHSVRKFKDAEIPPEFIRKALECASKAPTARNIQPWIFVVVKNKETLAKIAELAPNGRFIQGAAVGFLVFGKADWQYVIEDCSAATENLLLALHAYGYGGCWIAGDKKDYADDVRKLVNVPDEYKLVSIVAAGLPDVGGITLAEKMPLEKLVFEEKYK</sequence>
<evidence type="ECO:0000256" key="2">
    <source>
        <dbReference type="ARBA" id="ARBA00023002"/>
    </source>
</evidence>
<feature type="domain" description="Nitroreductase" evidence="3">
    <location>
        <begin position="77"/>
        <end position="151"/>
    </location>
</feature>
<dbReference type="Gene3D" id="3.40.109.10">
    <property type="entry name" value="NADH Oxidase"/>
    <property type="match status" value="1"/>
</dbReference>
<evidence type="ECO:0000313" key="4">
    <source>
        <dbReference type="EMBL" id="MPL87190.1"/>
    </source>
</evidence>
<comment type="caution">
    <text evidence="4">The sequence shown here is derived from an EMBL/GenBank/DDBJ whole genome shotgun (WGS) entry which is preliminary data.</text>
</comment>
<name>A0A644V780_9ZZZZ</name>
<reference evidence="4" key="1">
    <citation type="submission" date="2019-08" db="EMBL/GenBank/DDBJ databases">
        <authorList>
            <person name="Kucharzyk K."/>
            <person name="Murdoch R.W."/>
            <person name="Higgins S."/>
            <person name="Loffler F."/>
        </authorList>
    </citation>
    <scope>NUCLEOTIDE SEQUENCE</scope>
</reference>
<dbReference type="PANTHER" id="PTHR43673:SF10">
    <property type="entry name" value="NADH DEHYDROGENASE_NAD(P)H NITROREDUCTASE XCC3605-RELATED"/>
    <property type="match status" value="1"/>
</dbReference>
<dbReference type="PANTHER" id="PTHR43673">
    <property type="entry name" value="NAD(P)H NITROREDUCTASE YDGI-RELATED"/>
    <property type="match status" value="1"/>
</dbReference>
<dbReference type="SUPFAM" id="SSF55469">
    <property type="entry name" value="FMN-dependent nitroreductase-like"/>
    <property type="match status" value="1"/>
</dbReference>
<dbReference type="InterPro" id="IPR029479">
    <property type="entry name" value="Nitroreductase"/>
</dbReference>
<gene>
    <name evidence="4" type="primary">fbiB_10</name>
    <name evidence="4" type="ORF">SDC9_33184</name>
</gene>
<organism evidence="4">
    <name type="scientific">bioreactor metagenome</name>
    <dbReference type="NCBI Taxonomy" id="1076179"/>
    <lineage>
        <taxon>unclassified sequences</taxon>
        <taxon>metagenomes</taxon>
        <taxon>ecological metagenomes</taxon>
    </lineage>
</organism>
<comment type="similarity">
    <text evidence="1">Belongs to the nitroreductase family.</text>
</comment>
<accession>A0A644V780</accession>
<dbReference type="GO" id="GO:0052619">
    <property type="term" value="F:coenzyme F420-1:gamma-L-glutamate ligase activity"/>
    <property type="evidence" value="ECO:0007669"/>
    <property type="project" value="UniProtKB-EC"/>
</dbReference>
<evidence type="ECO:0000259" key="3">
    <source>
        <dbReference type="Pfam" id="PF00881"/>
    </source>
</evidence>
<dbReference type="Pfam" id="PF00881">
    <property type="entry name" value="Nitroreductase"/>
    <property type="match status" value="2"/>
</dbReference>
<protein>
    <submittedName>
        <fullName evidence="4">Coenzyme F420:L-glutamate ligase</fullName>
        <ecNumber evidence="4">6.3.2.34</ecNumber>
    </submittedName>
</protein>